<reference evidence="1 2" key="1">
    <citation type="submission" date="2019-06" db="EMBL/GenBank/DDBJ databases">
        <title>A chromosome-scale genome assembly of the striped catfish, Pangasianodon hypophthalmus.</title>
        <authorList>
            <person name="Wen M."/>
            <person name="Zahm M."/>
            <person name="Roques C."/>
            <person name="Cabau C."/>
            <person name="Klopp C."/>
            <person name="Donnadieu C."/>
            <person name="Jouanno E."/>
            <person name="Avarre J.-C."/>
            <person name="Campet M."/>
            <person name="Ha T.T.T."/>
            <person name="Dugue R."/>
            <person name="Lampietro C."/>
            <person name="Louis A."/>
            <person name="Herpin A."/>
            <person name="Echchiki A."/>
            <person name="Berthelot C."/>
            <person name="Parey E."/>
            <person name="Roest-Crollius H."/>
            <person name="Braasch I."/>
            <person name="Postlethwait J."/>
            <person name="Bobe J."/>
            <person name="Montfort J."/>
            <person name="Bouchez O."/>
            <person name="Begum T."/>
            <person name="Schartl M."/>
            <person name="Guiguen Y."/>
        </authorList>
    </citation>
    <scope>NUCLEOTIDE SEQUENCE [LARGE SCALE GENOMIC DNA]</scope>
    <source>
        <strain evidence="1 2">Indonesia</strain>
        <tissue evidence="1">Blood</tissue>
    </source>
</reference>
<keyword evidence="2" id="KW-1185">Reference proteome</keyword>
<accession>A0A5N5L318</accession>
<organism evidence="1 2">
    <name type="scientific">Pangasianodon hypophthalmus</name>
    <name type="common">Striped catfish</name>
    <name type="synonym">Helicophagus hypophthalmus</name>
    <dbReference type="NCBI Taxonomy" id="310915"/>
    <lineage>
        <taxon>Eukaryota</taxon>
        <taxon>Metazoa</taxon>
        <taxon>Chordata</taxon>
        <taxon>Craniata</taxon>
        <taxon>Vertebrata</taxon>
        <taxon>Euteleostomi</taxon>
        <taxon>Actinopterygii</taxon>
        <taxon>Neopterygii</taxon>
        <taxon>Teleostei</taxon>
        <taxon>Ostariophysi</taxon>
        <taxon>Siluriformes</taxon>
        <taxon>Pangasiidae</taxon>
        <taxon>Pangasianodon</taxon>
    </lineage>
</organism>
<sequence>MGRGQIRAVDHTIMERRRDNGTLQRPTTCYEELTSHDHAHLTGSWKKLGAYSLNKNLFKVGRKFDRDPGVSWVQQIIRFELIKLHRAEDLTRSISLASSNIRLSRCSYTCCT</sequence>
<evidence type="ECO:0000313" key="2">
    <source>
        <dbReference type="Proteomes" id="UP000327468"/>
    </source>
</evidence>
<dbReference type="Proteomes" id="UP000327468">
    <property type="component" value="Chromosome 20"/>
</dbReference>
<dbReference type="AlphaFoldDB" id="A0A5N5L318"/>
<name>A0A5N5L318_PANHP</name>
<protein>
    <submittedName>
        <fullName evidence="1">Uncharacterized protein</fullName>
    </submittedName>
</protein>
<dbReference type="EMBL" id="VFJC01000021">
    <property type="protein sequence ID" value="KAB5537134.1"/>
    <property type="molecule type" value="Genomic_DNA"/>
</dbReference>
<gene>
    <name evidence="1" type="ORF">PHYPO_G00115390</name>
</gene>
<comment type="caution">
    <text evidence="1">The sequence shown here is derived from an EMBL/GenBank/DDBJ whole genome shotgun (WGS) entry which is preliminary data.</text>
</comment>
<proteinExistence type="predicted"/>
<evidence type="ECO:0000313" key="1">
    <source>
        <dbReference type="EMBL" id="KAB5537134.1"/>
    </source>
</evidence>